<evidence type="ECO:0008006" key="4">
    <source>
        <dbReference type="Google" id="ProtNLM"/>
    </source>
</evidence>
<dbReference type="EMBL" id="JAWXYG010000005">
    <property type="protein sequence ID" value="KAK4272223.1"/>
    <property type="molecule type" value="Genomic_DNA"/>
</dbReference>
<feature type="region of interest" description="Disordered" evidence="1">
    <location>
        <begin position="505"/>
        <end position="574"/>
    </location>
</feature>
<evidence type="ECO:0000313" key="3">
    <source>
        <dbReference type="Proteomes" id="UP001293593"/>
    </source>
</evidence>
<feature type="compositionally biased region" description="Polar residues" evidence="1">
    <location>
        <begin position="353"/>
        <end position="368"/>
    </location>
</feature>
<dbReference type="AlphaFoldDB" id="A0AAE1JMC9"/>
<feature type="region of interest" description="Disordered" evidence="1">
    <location>
        <begin position="326"/>
        <end position="427"/>
    </location>
</feature>
<dbReference type="PANTHER" id="PTHR34119:SF19">
    <property type="entry name" value="HYDROXYPROLINE-RICH GLYCOPROTEIN FAMILY PROTEIN"/>
    <property type="match status" value="1"/>
</dbReference>
<accession>A0AAE1JMC9</accession>
<evidence type="ECO:0000256" key="1">
    <source>
        <dbReference type="SAM" id="MobiDB-lite"/>
    </source>
</evidence>
<keyword evidence="3" id="KW-1185">Reference proteome</keyword>
<dbReference type="Gene3D" id="1.20.1270.60">
    <property type="entry name" value="Arfaptin homology (AH) domain/BAR domain"/>
    <property type="match status" value="1"/>
</dbReference>
<evidence type="ECO:0000313" key="2">
    <source>
        <dbReference type="EMBL" id="KAK4272223.1"/>
    </source>
</evidence>
<gene>
    <name evidence="2" type="ORF">QN277_020809</name>
</gene>
<feature type="compositionally biased region" description="Polar residues" evidence="1">
    <location>
        <begin position="617"/>
        <end position="626"/>
    </location>
</feature>
<feature type="compositionally biased region" description="Polar residues" evidence="1">
    <location>
        <begin position="515"/>
        <end position="528"/>
    </location>
</feature>
<feature type="compositionally biased region" description="Polar residues" evidence="1">
    <location>
        <begin position="447"/>
        <end position="463"/>
    </location>
</feature>
<comment type="caution">
    <text evidence="2">The sequence shown here is derived from an EMBL/GenBank/DDBJ whole genome shotgun (WGS) entry which is preliminary data.</text>
</comment>
<dbReference type="Proteomes" id="UP001293593">
    <property type="component" value="Unassembled WGS sequence"/>
</dbReference>
<dbReference type="InterPro" id="IPR027267">
    <property type="entry name" value="AH/BAR_dom_sf"/>
</dbReference>
<feature type="region of interest" description="Disordered" evidence="1">
    <location>
        <begin position="589"/>
        <end position="633"/>
    </location>
</feature>
<dbReference type="CDD" id="cd07307">
    <property type="entry name" value="BAR"/>
    <property type="match status" value="1"/>
</dbReference>
<proteinExistence type="predicted"/>
<feature type="region of interest" description="Disordered" evidence="1">
    <location>
        <begin position="444"/>
        <end position="463"/>
    </location>
</feature>
<feature type="region of interest" description="Disordered" evidence="1">
    <location>
        <begin position="261"/>
        <end position="300"/>
    </location>
</feature>
<sequence>MKSSLSKLKRIALHKSTEKEKMDAQPSLKFDELAQAAKDMQEMRYCYDSLLSAAAATANSAYEFSESLQEMGAFLLEKTALNDDEESGKLLGKLGRVQLEIKELLDSYRSHIFLTITNPAEILLSELRTVEDMKRQCDEKREVYEYMIAQQKEKGKSKGAKSECITPQQLQAAQDEYEEEATLYAFRLKSLKQGQSRSLLTQAARHYAAQLSFFRKGLQSLEAAEPHVRMVTKQNHIEYQLSGLEGDGENDCEATEVGEYKQGPDVATSRSSTEVEESGSYVQATTETSEASLDKGDLKVSTREHRFSSYSAPIFAEKKFDPADKVRQMAPPSAAKSNAYVLPTPVDIKETNTTKLSHSGPRTSSSGRPHNLRHSSSLDEKKERDCGDGKSSERPTRGAPSVLKESNIDATSTQLPRPSLEGLTPPQVDVFNALDNKKVKRQAYSGPLTSKPMSVKPLSSGNSVGLTETPPLVSGVPSRFSMPLPLSPKASSSAVPSFVASSRMSELHELPRPPNNQFTKPVKSTQVAHSAPLVSRNQEGSASNRIPSAASTAASPLPTPPLTVPRSFSIPPSSQRGISLHVAKILDTSQVPEKAEVVSPPLTPISLADSDRVPSISDMSSRSNEIQVDAGGS</sequence>
<protein>
    <recommendedName>
        <fullName evidence="4">BAR domain-containing protein</fullName>
    </recommendedName>
</protein>
<dbReference type="SUPFAM" id="SSF103657">
    <property type="entry name" value="BAR/IMD domain-like"/>
    <property type="match status" value="1"/>
</dbReference>
<feature type="compositionally biased region" description="Low complexity" evidence="1">
    <location>
        <begin position="547"/>
        <end position="556"/>
    </location>
</feature>
<feature type="compositionally biased region" description="Basic and acidic residues" evidence="1">
    <location>
        <begin position="376"/>
        <end position="396"/>
    </location>
</feature>
<feature type="compositionally biased region" description="Polar residues" evidence="1">
    <location>
        <begin position="535"/>
        <end position="546"/>
    </location>
</feature>
<feature type="compositionally biased region" description="Polar residues" evidence="1">
    <location>
        <begin position="280"/>
        <end position="291"/>
    </location>
</feature>
<dbReference type="PANTHER" id="PTHR34119">
    <property type="entry name" value="HYDROXYPROLINE-RICH GLYCOPROTEIN-LIKE"/>
    <property type="match status" value="1"/>
</dbReference>
<dbReference type="InterPro" id="IPR037488">
    <property type="entry name" value="At2g33490-like"/>
</dbReference>
<reference evidence="2" key="1">
    <citation type="submission" date="2023-10" db="EMBL/GenBank/DDBJ databases">
        <title>Chromosome-level genome of the transformable northern wattle, Acacia crassicarpa.</title>
        <authorList>
            <person name="Massaro I."/>
            <person name="Sinha N.R."/>
            <person name="Poethig S."/>
            <person name="Leichty A.R."/>
        </authorList>
    </citation>
    <scope>NUCLEOTIDE SEQUENCE</scope>
    <source>
        <strain evidence="2">Acra3RX</strain>
        <tissue evidence="2">Leaf</tissue>
    </source>
</reference>
<name>A0AAE1JMC9_9FABA</name>
<organism evidence="2 3">
    <name type="scientific">Acacia crassicarpa</name>
    <name type="common">northern wattle</name>
    <dbReference type="NCBI Taxonomy" id="499986"/>
    <lineage>
        <taxon>Eukaryota</taxon>
        <taxon>Viridiplantae</taxon>
        <taxon>Streptophyta</taxon>
        <taxon>Embryophyta</taxon>
        <taxon>Tracheophyta</taxon>
        <taxon>Spermatophyta</taxon>
        <taxon>Magnoliopsida</taxon>
        <taxon>eudicotyledons</taxon>
        <taxon>Gunneridae</taxon>
        <taxon>Pentapetalae</taxon>
        <taxon>rosids</taxon>
        <taxon>fabids</taxon>
        <taxon>Fabales</taxon>
        <taxon>Fabaceae</taxon>
        <taxon>Caesalpinioideae</taxon>
        <taxon>mimosoid clade</taxon>
        <taxon>Acacieae</taxon>
        <taxon>Acacia</taxon>
    </lineage>
</organism>